<dbReference type="SUPFAM" id="SSF51126">
    <property type="entry name" value="Pectin lyase-like"/>
    <property type="match status" value="1"/>
</dbReference>
<organism evidence="2 3">
    <name type="scientific">Xenorhabdus griffiniae</name>
    <dbReference type="NCBI Taxonomy" id="351672"/>
    <lineage>
        <taxon>Bacteria</taxon>
        <taxon>Pseudomonadati</taxon>
        <taxon>Pseudomonadota</taxon>
        <taxon>Gammaproteobacteria</taxon>
        <taxon>Enterobacterales</taxon>
        <taxon>Morganellaceae</taxon>
        <taxon>Xenorhabdus</taxon>
    </lineage>
</organism>
<feature type="domain" description="Filamentous haemagglutinin FhaB/tRNA nuclease CdiA-like TPS" evidence="1">
    <location>
        <begin position="63"/>
        <end position="180"/>
    </location>
</feature>
<dbReference type="InterPro" id="IPR012334">
    <property type="entry name" value="Pectin_lyas_fold"/>
</dbReference>
<dbReference type="Gene3D" id="2.160.20.10">
    <property type="entry name" value="Single-stranded right-handed beta-helix, Pectin lyase-like"/>
    <property type="match status" value="1"/>
</dbReference>
<evidence type="ECO:0000313" key="3">
    <source>
        <dbReference type="Proteomes" id="UP001300348"/>
    </source>
</evidence>
<proteinExistence type="predicted"/>
<name>A0ABY9XLE3_9GAMM</name>
<accession>A0ABY9XLE3</accession>
<gene>
    <name evidence="2" type="ORF">QL112_007040</name>
</gene>
<dbReference type="Pfam" id="PF05860">
    <property type="entry name" value="TPS"/>
    <property type="match status" value="1"/>
</dbReference>
<dbReference type="Proteomes" id="UP001300348">
    <property type="component" value="Chromosome"/>
</dbReference>
<dbReference type="RefSeq" id="WP_282885482.1">
    <property type="nucleotide sequence ID" value="NZ_CP133479.1"/>
</dbReference>
<dbReference type="InterPro" id="IPR011050">
    <property type="entry name" value="Pectin_lyase_fold/virulence"/>
</dbReference>
<protein>
    <submittedName>
        <fullName evidence="2">DUF637 domain-containing protein</fullName>
    </submittedName>
</protein>
<reference evidence="2 3" key="1">
    <citation type="journal article" date="2023" name="Access Microbiol">
        <title>The genome of a steinernematid-associated Pseudomonas piscis bacterium encodes the biosynthesis of insect toxins.</title>
        <authorList>
            <person name="Awori R.M."/>
            <person name="Hendre P."/>
            <person name="Amugune N.O."/>
        </authorList>
    </citation>
    <scope>NUCLEOTIDE SEQUENCE [LARGE SCALE GENOMIC DNA]</scope>
    <source>
        <strain evidence="2 3">97</strain>
    </source>
</reference>
<dbReference type="InterPro" id="IPR006915">
    <property type="entry name" value="DUF637_hemagglutn_put"/>
</dbReference>
<dbReference type="SMART" id="SM00912">
    <property type="entry name" value="Haemagg_act"/>
    <property type="match status" value="1"/>
</dbReference>
<dbReference type="NCBIfam" id="TIGR01901">
    <property type="entry name" value="adhes_NPXG"/>
    <property type="match status" value="1"/>
</dbReference>
<evidence type="ECO:0000313" key="2">
    <source>
        <dbReference type="EMBL" id="WNH03434.1"/>
    </source>
</evidence>
<sequence>MMSQQNSSKMKCLIYLITYLTAVYPLHPAIGKTNPDARGLQEGDIEKYYYEDPVTGSQMYSHVMNIPKPNTAGVSHIYYGNFVVPGGMGVILNNANTDTQTELAGRIRANPNLINGKGADLIINEVMGPDPSELAGPLEVAGQKARVVIANWNGITCDGCRFINTAGVTLTTGEPMVDKNGALAAIGVREGHITIGERGLDAQSADYVDIISRATTLNGVIKAKDLSLVQGANLFDFEHGNFPVKGTGEVPKLAIDTRAMGGMYANKISLVGTETGVGVNLANLTTHQDGIRLTVDGKITLGNVNAKTDINVSSKDIDIVKNSQVKAGKDITLAANTLNNAGKVLSAGDMRLFVDRLDNQGGEVSLIQANRNLWLQKDWVGNPASRVNNNRGTLQTQYGDIVMRTKEFSNIEGGLLASGANAYINASNLTNKNTSQLSARNNLILTGNNFFTGNHRDWTEYKQLTSLQGHNIVVDFKNRFDLLSGMTSIIGRNILLHAGEMAGPGYLKVKADNELSVIADRNMAISQGMMHADNNLVLVAGENIKLDSATLTGKNDVELVARAGNITVKNGVTAADNNLRISAGNNLEVIGLRSNQANNITLNAGNIIDAQDAEWEAKHDLTLITGQYINTKNVVLKGDNVEYAVREGNITLGNGHGPSISATHNLRVSAGKDLYFYTATQPNASYDLTLSAGHNLDVTPTLQNWNVGPLKTTGSINLFAGNDIKLLRREIDAGQHITLGAGRDIDMHAHDAEDVPLDEASARILAGSARITAGDHLKLSAGRDIVGRFATLTSSRGDISVNAGQDVVFLAQKYSPDHAADYKSYAAGISTLNAAQNLTLSAAGNLLTYGSSLTSGRDMTLSTGGNIRFESVQEHIEDGNSERFTQRVSQLKSGGALTMHAQGSILFQATALMAKGAMDIAAKGGVLYAQAMEESYKWEDKERKCGGFLIFRSCKEATRIKHNSTSKPAEFIAGGDITLMAKDDVTLEASRIDTNKNAKITSQTGKVNFRAMPNTAFERTVSVSEGFFVTHRDKGSSEKVWSIPSVRVGGTLTVESGQGVSADVKVKEGQLLEDALVRLGNTPGTEWLKDLHNRHDVQWSLVKDAYSSWDKKSQSLNPVVGAVIAIAVAAVTAGSGMAAWAGEAAVGATGATGVTASAVYGAAYSGMIGLTSQAAVALVENQGNLSRTLTALAKRDSVKSLVTKMAMGGTLAGLDHSMGWGNIAGETGVVDPAKAQLPLVNSDWIKVAQRVAAHSIVSSTLGTAMNGGSFTDNLKTAFLNNIGDQIQAQGAKLVGDNGEILGHAGKTLSHAVVSGISAEIAGGDAKGAVVGALAAEFAAITMENRLFEPAYKNESIRQLYKIQEALRGNEAKAQLAKFIGALSGALISHTPEGAYQAASTAELVYRNNWTEHMWSWLVLENQKDILAAAKGDKAAAERVAARRDAAIAVTITAAGGYTTTIGGHILVAGSARLLAAGRVALQSCKANPLLCLNQASIAALDAAAPEAAIGTGVLTSSSILVLGKSKESTRALAKALNESGETFSKTGKLEGKSLSQIVQAEIKNDALSKPTLDALESIKRTHKENVFKIFDRNNTESELTVFGQKFKQVYGDGGSNAAGTVKVFETQKLTEQNIRAYAESLTGGVPLTQVPNKPGFYFAKLADGSTINLRAVSTSADKTKARWTVEIVRDKQFQVSDDAKRNVEIKFR</sequence>
<dbReference type="Pfam" id="PF04830">
    <property type="entry name" value="DUF637"/>
    <property type="match status" value="1"/>
</dbReference>
<dbReference type="GeneID" id="88855299"/>
<keyword evidence="3" id="KW-1185">Reference proteome</keyword>
<dbReference type="InterPro" id="IPR008638">
    <property type="entry name" value="FhaB/CdiA-like_TPS"/>
</dbReference>
<evidence type="ECO:0000259" key="1">
    <source>
        <dbReference type="SMART" id="SM00912"/>
    </source>
</evidence>
<dbReference type="EMBL" id="CP133647">
    <property type="protein sequence ID" value="WNH03434.1"/>
    <property type="molecule type" value="Genomic_DNA"/>
</dbReference>